<proteinExistence type="predicted"/>
<evidence type="ECO:0000313" key="3">
    <source>
        <dbReference type="EMBL" id="RHE39281.1"/>
    </source>
</evidence>
<dbReference type="Proteomes" id="UP000283745">
    <property type="component" value="Unassembled WGS sequence"/>
</dbReference>
<feature type="chain" id="PRO_5038622729" evidence="1">
    <location>
        <begin position="24"/>
        <end position="311"/>
    </location>
</feature>
<dbReference type="PANTHER" id="PTHR33490:SF6">
    <property type="entry name" value="SLL1049 PROTEIN"/>
    <property type="match status" value="1"/>
</dbReference>
<dbReference type="RefSeq" id="WP_118049570.1">
    <property type="nucleotide sequence ID" value="NZ_CABJFK010000008.1"/>
</dbReference>
<sequence>MKKSVFARSFAILLISCIFCSILSECGSSSKSSSSEPPVYSPLRVLVPEAPGSDTLGSSPLTLDVSNITQGYFAAQSDSADLVTSLQITAPTGVLYSYFIEPGENAVIPFTEGDGDYTVVGYQQIQGDQYAALYSETLTVELENEFLPFLYPNQYVNFSPDSETSKLALSMVSEDTSDIDALKQIYNYVVNNLSYDYDKAETVETGYLPDVDETLSTKTGICFDYAALTTAMLRSCDIPCKLQIGYTGDIKHAWIDVYIRSKGWVTNAVSFNGDSWSLMDPTFDSSADSDDSEAIQDYIGNADNYTVQFTR</sequence>
<organism evidence="3 4">
    <name type="scientific">Blautia obeum</name>
    <dbReference type="NCBI Taxonomy" id="40520"/>
    <lineage>
        <taxon>Bacteria</taxon>
        <taxon>Bacillati</taxon>
        <taxon>Bacillota</taxon>
        <taxon>Clostridia</taxon>
        <taxon>Lachnospirales</taxon>
        <taxon>Lachnospiraceae</taxon>
        <taxon>Blautia</taxon>
    </lineage>
</organism>
<evidence type="ECO:0000313" key="4">
    <source>
        <dbReference type="Proteomes" id="UP000283745"/>
    </source>
</evidence>
<name>A0A414J4E1_9FIRM</name>
<reference evidence="3 4" key="1">
    <citation type="submission" date="2018-08" db="EMBL/GenBank/DDBJ databases">
        <title>A genome reference for cultivated species of the human gut microbiota.</title>
        <authorList>
            <person name="Zou Y."/>
            <person name="Xue W."/>
            <person name="Luo G."/>
        </authorList>
    </citation>
    <scope>NUCLEOTIDE SEQUENCE [LARGE SCALE GENOMIC DNA]</scope>
    <source>
        <strain evidence="3 4">AM28-23</strain>
    </source>
</reference>
<feature type="signal peptide" evidence="1">
    <location>
        <begin position="1"/>
        <end position="23"/>
    </location>
</feature>
<feature type="domain" description="Transglutaminase-like" evidence="2">
    <location>
        <begin position="214"/>
        <end position="271"/>
    </location>
</feature>
<dbReference type="EMBL" id="QSKF01000008">
    <property type="protein sequence ID" value="RHE39281.1"/>
    <property type="molecule type" value="Genomic_DNA"/>
</dbReference>
<dbReference type="Pfam" id="PF01841">
    <property type="entry name" value="Transglut_core"/>
    <property type="match status" value="1"/>
</dbReference>
<accession>A0A414J4E1</accession>
<dbReference type="SUPFAM" id="SSF54001">
    <property type="entry name" value="Cysteine proteinases"/>
    <property type="match status" value="1"/>
</dbReference>
<comment type="caution">
    <text evidence="3">The sequence shown here is derived from an EMBL/GenBank/DDBJ whole genome shotgun (WGS) entry which is preliminary data.</text>
</comment>
<evidence type="ECO:0000256" key="1">
    <source>
        <dbReference type="SAM" id="SignalP"/>
    </source>
</evidence>
<keyword evidence="1" id="KW-0732">Signal</keyword>
<dbReference type="AlphaFoldDB" id="A0A414J4E1"/>
<dbReference type="InterPro" id="IPR002931">
    <property type="entry name" value="Transglutaminase-like"/>
</dbReference>
<evidence type="ECO:0000259" key="2">
    <source>
        <dbReference type="SMART" id="SM00460"/>
    </source>
</evidence>
<dbReference type="Gene3D" id="3.10.620.30">
    <property type="match status" value="1"/>
</dbReference>
<dbReference type="InterPro" id="IPR038765">
    <property type="entry name" value="Papain-like_cys_pep_sf"/>
</dbReference>
<protein>
    <submittedName>
        <fullName evidence="3">Transglutaminase domain-containing protein</fullName>
    </submittedName>
</protein>
<dbReference type="SMART" id="SM00460">
    <property type="entry name" value="TGc"/>
    <property type="match status" value="1"/>
</dbReference>
<dbReference type="PANTHER" id="PTHR33490">
    <property type="entry name" value="BLR5614 PROTEIN-RELATED"/>
    <property type="match status" value="1"/>
</dbReference>
<gene>
    <name evidence="3" type="ORF">DW740_11085</name>
</gene>